<accession>A0AAD5N455</accession>
<sequence>MTVNSLQTSHSKSPSILQIASMRSSQKTAAALLNKPSFNNKGPFKTFCLIMLMQMIRLVSVNIGDINGGIKAIVMEILLNSEIEKK</sequence>
<comment type="caution">
    <text evidence="1">The sequence shown here is derived from an EMBL/GenBank/DDBJ whole genome shotgun (WGS) entry which is preliminary data.</text>
</comment>
<name>A0AAD5N455_PARTN</name>
<dbReference type="EMBL" id="JAHQIW010004280">
    <property type="protein sequence ID" value="KAJ1361866.1"/>
    <property type="molecule type" value="Genomic_DNA"/>
</dbReference>
<keyword evidence="2" id="KW-1185">Reference proteome</keyword>
<reference evidence="1" key="1">
    <citation type="submission" date="2021-06" db="EMBL/GenBank/DDBJ databases">
        <title>Parelaphostrongylus tenuis whole genome reference sequence.</title>
        <authorList>
            <person name="Garwood T.J."/>
            <person name="Larsen P.A."/>
            <person name="Fountain-Jones N.M."/>
            <person name="Garbe J.R."/>
            <person name="Macchietto M.G."/>
            <person name="Kania S.A."/>
            <person name="Gerhold R.W."/>
            <person name="Richards J.E."/>
            <person name="Wolf T.M."/>
        </authorList>
    </citation>
    <scope>NUCLEOTIDE SEQUENCE</scope>
    <source>
        <strain evidence="1">MNPRO001-30</strain>
        <tissue evidence="1">Meninges</tissue>
    </source>
</reference>
<evidence type="ECO:0000313" key="2">
    <source>
        <dbReference type="Proteomes" id="UP001196413"/>
    </source>
</evidence>
<protein>
    <submittedName>
        <fullName evidence="1">Uncharacterized protein</fullName>
    </submittedName>
</protein>
<evidence type="ECO:0000313" key="1">
    <source>
        <dbReference type="EMBL" id="KAJ1361866.1"/>
    </source>
</evidence>
<gene>
    <name evidence="1" type="ORF">KIN20_021233</name>
</gene>
<organism evidence="1 2">
    <name type="scientific">Parelaphostrongylus tenuis</name>
    <name type="common">Meningeal worm</name>
    <dbReference type="NCBI Taxonomy" id="148309"/>
    <lineage>
        <taxon>Eukaryota</taxon>
        <taxon>Metazoa</taxon>
        <taxon>Ecdysozoa</taxon>
        <taxon>Nematoda</taxon>
        <taxon>Chromadorea</taxon>
        <taxon>Rhabditida</taxon>
        <taxon>Rhabditina</taxon>
        <taxon>Rhabditomorpha</taxon>
        <taxon>Strongyloidea</taxon>
        <taxon>Metastrongylidae</taxon>
        <taxon>Parelaphostrongylus</taxon>
    </lineage>
</organism>
<proteinExistence type="predicted"/>
<dbReference type="AlphaFoldDB" id="A0AAD5N455"/>
<dbReference type="Proteomes" id="UP001196413">
    <property type="component" value="Unassembled WGS sequence"/>
</dbReference>